<proteinExistence type="predicted"/>
<reference evidence="1" key="2">
    <citation type="journal article" date="2015" name="Data Brief">
        <title>Shoot transcriptome of the giant reed, Arundo donax.</title>
        <authorList>
            <person name="Barrero R.A."/>
            <person name="Guerrero F.D."/>
            <person name="Moolhuijzen P."/>
            <person name="Goolsby J.A."/>
            <person name="Tidwell J."/>
            <person name="Bellgard S.E."/>
            <person name="Bellgard M.I."/>
        </authorList>
    </citation>
    <scope>NUCLEOTIDE SEQUENCE</scope>
    <source>
        <tissue evidence="1">Shoot tissue taken approximately 20 cm above the soil surface</tissue>
    </source>
</reference>
<name>A0A0A9BKU2_ARUDO</name>
<evidence type="ECO:0000313" key="1">
    <source>
        <dbReference type="EMBL" id="JAD63986.1"/>
    </source>
</evidence>
<sequence>MASNITSAKIII</sequence>
<reference evidence="1" key="1">
    <citation type="submission" date="2014-09" db="EMBL/GenBank/DDBJ databases">
        <authorList>
            <person name="Magalhaes I.L.F."/>
            <person name="Oliveira U."/>
            <person name="Santos F.R."/>
            <person name="Vidigal T.H.D.A."/>
            <person name="Brescovit A.D."/>
            <person name="Santos A.J."/>
        </authorList>
    </citation>
    <scope>NUCLEOTIDE SEQUENCE</scope>
    <source>
        <tissue evidence="1">Shoot tissue taken approximately 20 cm above the soil surface</tissue>
    </source>
</reference>
<accession>A0A0A9BKU2</accession>
<protein>
    <submittedName>
        <fullName evidence="1">Uncharacterized protein</fullName>
    </submittedName>
</protein>
<organism evidence="1">
    <name type="scientific">Arundo donax</name>
    <name type="common">Giant reed</name>
    <name type="synonym">Donax arundinaceus</name>
    <dbReference type="NCBI Taxonomy" id="35708"/>
    <lineage>
        <taxon>Eukaryota</taxon>
        <taxon>Viridiplantae</taxon>
        <taxon>Streptophyta</taxon>
        <taxon>Embryophyta</taxon>
        <taxon>Tracheophyta</taxon>
        <taxon>Spermatophyta</taxon>
        <taxon>Magnoliopsida</taxon>
        <taxon>Liliopsida</taxon>
        <taxon>Poales</taxon>
        <taxon>Poaceae</taxon>
        <taxon>PACMAD clade</taxon>
        <taxon>Arundinoideae</taxon>
        <taxon>Arundineae</taxon>
        <taxon>Arundo</taxon>
    </lineage>
</organism>
<dbReference type="EMBL" id="GBRH01233909">
    <property type="protein sequence ID" value="JAD63986.1"/>
    <property type="molecule type" value="Transcribed_RNA"/>
</dbReference>